<dbReference type="AlphaFoldDB" id="A0A2A9HHE0"/>
<feature type="transmembrane region" description="Helical" evidence="8">
    <location>
        <begin position="93"/>
        <end position="118"/>
    </location>
</feature>
<sequence>MGEVQAAAPRGVLTTRMVGKRRRPAVSSGVARLALGFGAVLLIGTLILTTPLASEERDWVNFKDALFTAVSAICVTGLTVVDTPTHWSTLGEVVILVLIQIGGLGYMVGTTVVMWALGRQIGIRDRNMLRLYYGAPSLHETFSFARSVALFTLIAEGAGALVLWGAFRAEGVPPNQAAWWGLFHSVSAFNNAGFSLTGHDMTPYTDNPAILGTLMVLIILGGIGFLPVVNLLRRRSFNRLPLDNKLIYLTSAALLIFGMLFTAAVEWRNEETLGELSPVERPVVALFQSTSARTAGFSAIDMSQLHDQTKFATIGLMFIGAAAGSTGGGLKVGAFSLLFAVMVATIRGNDEVSAFRKRVPQAVIQQATTLALYHVALLFVFGLALTFTVDRPFIDVLFEAQSAISTVGLSTAGTVNFGADGHLVLILAMLAGRFSPVMLVLYMTRPHRKVPYHHPIDSVRLS</sequence>
<protein>
    <submittedName>
        <fullName evidence="9">Trk system potassium uptake protein TrkH</fullName>
    </submittedName>
</protein>
<feature type="transmembrane region" description="Helical" evidence="8">
    <location>
        <begin position="148"/>
        <end position="167"/>
    </location>
</feature>
<evidence type="ECO:0000313" key="9">
    <source>
        <dbReference type="EMBL" id="PFG74366.1"/>
    </source>
</evidence>
<organism evidence="9 10">
    <name type="scientific">Tepidiforma thermophila (strain KCTC 52669 / CGMCC 1.13589 / G233)</name>
    <dbReference type="NCBI Taxonomy" id="2761530"/>
    <lineage>
        <taxon>Bacteria</taxon>
        <taxon>Bacillati</taxon>
        <taxon>Chloroflexota</taxon>
        <taxon>Tepidiformia</taxon>
        <taxon>Tepidiformales</taxon>
        <taxon>Tepidiformaceae</taxon>
        <taxon>Tepidiforma</taxon>
    </lineage>
</organism>
<dbReference type="Pfam" id="PF02386">
    <property type="entry name" value="TrkH"/>
    <property type="match status" value="1"/>
</dbReference>
<dbReference type="InterPro" id="IPR003445">
    <property type="entry name" value="Cat_transpt"/>
</dbReference>
<proteinExistence type="predicted"/>
<evidence type="ECO:0000256" key="1">
    <source>
        <dbReference type="ARBA" id="ARBA00004651"/>
    </source>
</evidence>
<evidence type="ECO:0000256" key="7">
    <source>
        <dbReference type="ARBA" id="ARBA00023136"/>
    </source>
</evidence>
<keyword evidence="3" id="KW-1003">Cell membrane</keyword>
<evidence type="ECO:0000256" key="8">
    <source>
        <dbReference type="SAM" id="Phobius"/>
    </source>
</evidence>
<feature type="transmembrane region" description="Helical" evidence="8">
    <location>
        <begin position="245"/>
        <end position="265"/>
    </location>
</feature>
<reference evidence="9 10" key="1">
    <citation type="submission" date="2017-09" db="EMBL/GenBank/DDBJ databases">
        <title>Sequencing the genomes of two abundant thermophiles in Great Basin hot springs: Thermocrinis jamiesonii and novel Chloroflexi Thermoflexus hugenholtzii.</title>
        <authorList>
            <person name="Hedlund B."/>
        </authorList>
    </citation>
    <scope>NUCLEOTIDE SEQUENCE [LARGE SCALE GENOMIC DNA]</scope>
    <source>
        <strain evidence="9 10">G233</strain>
    </source>
</reference>
<evidence type="ECO:0000256" key="4">
    <source>
        <dbReference type="ARBA" id="ARBA00022692"/>
    </source>
</evidence>
<dbReference type="GO" id="GO:0008324">
    <property type="term" value="F:monoatomic cation transmembrane transporter activity"/>
    <property type="evidence" value="ECO:0007669"/>
    <property type="project" value="InterPro"/>
</dbReference>
<keyword evidence="2" id="KW-0813">Transport</keyword>
<keyword evidence="6" id="KW-0406">Ion transport</keyword>
<evidence type="ECO:0000256" key="3">
    <source>
        <dbReference type="ARBA" id="ARBA00022475"/>
    </source>
</evidence>
<feature type="transmembrane region" description="Helical" evidence="8">
    <location>
        <begin position="209"/>
        <end position="233"/>
    </location>
</feature>
<feature type="transmembrane region" description="Helical" evidence="8">
    <location>
        <begin position="332"/>
        <end position="349"/>
    </location>
</feature>
<dbReference type="GO" id="GO:0005886">
    <property type="term" value="C:plasma membrane"/>
    <property type="evidence" value="ECO:0007669"/>
    <property type="project" value="UniProtKB-SubCell"/>
</dbReference>
<comment type="subcellular location">
    <subcellularLocation>
        <location evidence="1">Cell membrane</location>
        <topology evidence="1">Multi-pass membrane protein</topology>
    </subcellularLocation>
</comment>
<dbReference type="PANTHER" id="PTHR32024">
    <property type="entry name" value="TRK SYSTEM POTASSIUM UPTAKE PROTEIN TRKG-RELATED"/>
    <property type="match status" value="1"/>
</dbReference>
<feature type="transmembrane region" description="Helical" evidence="8">
    <location>
        <begin position="370"/>
        <end position="389"/>
    </location>
</feature>
<keyword evidence="10" id="KW-1185">Reference proteome</keyword>
<dbReference type="PANTHER" id="PTHR32024:SF1">
    <property type="entry name" value="KTR SYSTEM POTASSIUM UPTAKE PROTEIN B"/>
    <property type="match status" value="1"/>
</dbReference>
<name>A0A2A9HHE0_TEPT2</name>
<evidence type="ECO:0000313" key="10">
    <source>
        <dbReference type="Proteomes" id="UP000223071"/>
    </source>
</evidence>
<comment type="caution">
    <text evidence="9">The sequence shown here is derived from an EMBL/GenBank/DDBJ whole genome shotgun (WGS) entry which is preliminary data.</text>
</comment>
<dbReference type="Proteomes" id="UP000223071">
    <property type="component" value="Unassembled WGS sequence"/>
</dbReference>
<accession>A0A2A9HHE0</accession>
<keyword evidence="7 8" id="KW-0472">Membrane</keyword>
<evidence type="ECO:0000256" key="2">
    <source>
        <dbReference type="ARBA" id="ARBA00022448"/>
    </source>
</evidence>
<keyword evidence="4 8" id="KW-0812">Transmembrane</keyword>
<dbReference type="GO" id="GO:0030001">
    <property type="term" value="P:metal ion transport"/>
    <property type="evidence" value="ECO:0007669"/>
    <property type="project" value="UniProtKB-ARBA"/>
</dbReference>
<keyword evidence="5 8" id="KW-1133">Transmembrane helix</keyword>
<dbReference type="EMBL" id="PDJQ01000001">
    <property type="protein sequence ID" value="PFG74366.1"/>
    <property type="molecule type" value="Genomic_DNA"/>
</dbReference>
<evidence type="ECO:0000256" key="5">
    <source>
        <dbReference type="ARBA" id="ARBA00022989"/>
    </source>
</evidence>
<feature type="transmembrane region" description="Helical" evidence="8">
    <location>
        <begin position="30"/>
        <end position="53"/>
    </location>
</feature>
<evidence type="ECO:0000256" key="6">
    <source>
        <dbReference type="ARBA" id="ARBA00023065"/>
    </source>
</evidence>
<gene>
    <name evidence="9" type="ORF">A9A59_1588</name>
</gene>
<feature type="transmembrane region" description="Helical" evidence="8">
    <location>
        <begin position="423"/>
        <end position="443"/>
    </location>
</feature>
<feature type="transmembrane region" description="Helical" evidence="8">
    <location>
        <begin position="65"/>
        <end position="81"/>
    </location>
</feature>